<dbReference type="AlphaFoldDB" id="A0A378UL48"/>
<dbReference type="EMBL" id="UGQS01000003">
    <property type="protein sequence ID" value="STZ82998.1"/>
    <property type="molecule type" value="Genomic_DNA"/>
</dbReference>
<feature type="region of interest" description="Disordered" evidence="1">
    <location>
        <begin position="166"/>
        <end position="205"/>
    </location>
</feature>
<name>A0A378UL48_BERDE</name>
<evidence type="ECO:0000256" key="1">
    <source>
        <dbReference type="SAM" id="MobiDB-lite"/>
    </source>
</evidence>
<accession>A0A378UL48</accession>
<evidence type="ECO:0000313" key="2">
    <source>
        <dbReference type="EMBL" id="STZ77379.1"/>
    </source>
</evidence>
<keyword evidence="4" id="KW-1185">Reference proteome</keyword>
<protein>
    <submittedName>
        <fullName evidence="2">Uncharacterized protein</fullName>
    </submittedName>
</protein>
<sequence>MSIMFQYDQTAAVTAGESSYINQSGAYTGKITAAKWTRGQHTQSQALELSFESADGQKANYISIYHTKADGSPNQYGIAHINAIMGLLNLQNLTTAPQGSDHICPELVGKSIGLILQKVLTTKTDGSDSYKFELVLAFSTRSRLTLKEHLEGGPAERVDKILATLKDKDERKQQSGAGHQVPPPPSRQSAQTVQPREDIDDDIPF</sequence>
<dbReference type="Proteomes" id="UP000254651">
    <property type="component" value="Unassembled WGS sequence"/>
</dbReference>
<dbReference type="RefSeq" id="WP_066075582.1">
    <property type="nucleotide sequence ID" value="NZ_CP181246.1"/>
</dbReference>
<evidence type="ECO:0000313" key="4">
    <source>
        <dbReference type="Proteomes" id="UP000254651"/>
    </source>
</evidence>
<reference evidence="2 4" key="1">
    <citation type="submission" date="2018-06" db="EMBL/GenBank/DDBJ databases">
        <authorList>
            <consortium name="Pathogen Informatics"/>
            <person name="Doyle S."/>
        </authorList>
    </citation>
    <scope>NUCLEOTIDE SEQUENCE [LARGE SCALE GENOMIC DNA]</scope>
    <source>
        <strain evidence="2 4">NCTC10295</strain>
    </source>
</reference>
<organism evidence="2 4">
    <name type="scientific">Bergeriella denitrificans</name>
    <name type="common">Neisseria denitrificans</name>
    <dbReference type="NCBI Taxonomy" id="494"/>
    <lineage>
        <taxon>Bacteria</taxon>
        <taxon>Pseudomonadati</taxon>
        <taxon>Pseudomonadota</taxon>
        <taxon>Betaproteobacteria</taxon>
        <taxon>Neisseriales</taxon>
        <taxon>Neisseriaceae</taxon>
        <taxon>Bergeriella</taxon>
    </lineage>
</organism>
<dbReference type="EMBL" id="UGQS01000002">
    <property type="protein sequence ID" value="STZ77379.1"/>
    <property type="molecule type" value="Genomic_DNA"/>
</dbReference>
<proteinExistence type="predicted"/>
<evidence type="ECO:0000313" key="3">
    <source>
        <dbReference type="EMBL" id="STZ82998.1"/>
    </source>
</evidence>
<gene>
    <name evidence="2" type="ORF">NCTC10295_02196</name>
    <name evidence="3" type="ORF">NCTC10295_02334</name>
</gene>